<dbReference type="OrthoDB" id="1218944at2"/>
<feature type="signal peptide" evidence="2">
    <location>
        <begin position="1"/>
        <end position="18"/>
    </location>
</feature>
<keyword evidence="2" id="KW-0732">Signal</keyword>
<feature type="chain" id="PRO_5011494885" evidence="2">
    <location>
        <begin position="19"/>
        <end position="183"/>
    </location>
</feature>
<name>A0A1G7AVU5_9FLAO</name>
<evidence type="ECO:0000313" key="3">
    <source>
        <dbReference type="EMBL" id="SDE18800.1"/>
    </source>
</evidence>
<proteinExistence type="predicted"/>
<protein>
    <submittedName>
        <fullName evidence="3">Uncharacterized protein</fullName>
    </submittedName>
</protein>
<dbReference type="AlphaFoldDB" id="A0A1G7AVU5"/>
<evidence type="ECO:0000313" key="4">
    <source>
        <dbReference type="Proteomes" id="UP000198517"/>
    </source>
</evidence>
<evidence type="ECO:0000256" key="2">
    <source>
        <dbReference type="SAM" id="SignalP"/>
    </source>
</evidence>
<organism evidence="3 4">
    <name type="scientific">Riemerella columbipharyngis</name>
    <dbReference type="NCBI Taxonomy" id="1071918"/>
    <lineage>
        <taxon>Bacteria</taxon>
        <taxon>Pseudomonadati</taxon>
        <taxon>Bacteroidota</taxon>
        <taxon>Flavobacteriia</taxon>
        <taxon>Flavobacteriales</taxon>
        <taxon>Weeksellaceae</taxon>
        <taxon>Riemerella</taxon>
    </lineage>
</organism>
<dbReference type="EMBL" id="FNAS01000004">
    <property type="protein sequence ID" value="SDE18800.1"/>
    <property type="molecule type" value="Genomic_DNA"/>
</dbReference>
<accession>A0A1G7AVU5</accession>
<sequence length="183" mass="19774">MKKIFILPLVVISSFMFSQTGNVGINTDTPTNALHVKAPQDPLKLEGLQTLANPDRSYNLVAVVKKSSTSRTVTRGVEVPYENAANVWIWDLSNQVPDGGYMVDGNSSCIITLPKAKEGSRIFFFPWGGPGVTGSAGKNTTSQYAGSSDENVRENVTYKFKGSDNGSLSEPSYDGLFQQTQNG</sequence>
<keyword evidence="4" id="KW-1185">Reference proteome</keyword>
<reference evidence="3 4" key="1">
    <citation type="submission" date="2016-10" db="EMBL/GenBank/DDBJ databases">
        <authorList>
            <person name="de Groot N.N."/>
        </authorList>
    </citation>
    <scope>NUCLEOTIDE SEQUENCE [LARGE SCALE GENOMIC DNA]</scope>
    <source>
        <strain evidence="3 4">DSM 24015</strain>
    </source>
</reference>
<feature type="region of interest" description="Disordered" evidence="1">
    <location>
        <begin position="160"/>
        <end position="183"/>
    </location>
</feature>
<dbReference type="Proteomes" id="UP000198517">
    <property type="component" value="Unassembled WGS sequence"/>
</dbReference>
<dbReference type="RefSeq" id="WP_092736152.1">
    <property type="nucleotide sequence ID" value="NZ_FNAS01000004.1"/>
</dbReference>
<evidence type="ECO:0000256" key="1">
    <source>
        <dbReference type="SAM" id="MobiDB-lite"/>
    </source>
</evidence>
<gene>
    <name evidence="3" type="ORF">SAMN05421544_104112</name>
</gene>